<keyword evidence="9 15" id="KW-0378">Hydrolase</keyword>
<evidence type="ECO:0000256" key="4">
    <source>
        <dbReference type="ARBA" id="ARBA00012045"/>
    </source>
</evidence>
<keyword evidence="10" id="KW-0408">Iron</keyword>
<keyword evidence="7" id="KW-0479">Metal-binding</keyword>
<dbReference type="SMART" id="SM00478">
    <property type="entry name" value="ENDO3c"/>
    <property type="match status" value="1"/>
</dbReference>
<evidence type="ECO:0000313" key="15">
    <source>
        <dbReference type="EMBL" id="MBE1531724.1"/>
    </source>
</evidence>
<dbReference type="Proteomes" id="UP000627838">
    <property type="component" value="Unassembled WGS sequence"/>
</dbReference>
<dbReference type="InterPro" id="IPR004036">
    <property type="entry name" value="Endonuclease-III-like_CS2"/>
</dbReference>
<dbReference type="CDD" id="cd00056">
    <property type="entry name" value="ENDO3c"/>
    <property type="match status" value="1"/>
</dbReference>
<dbReference type="GO" id="GO:0016798">
    <property type="term" value="F:hydrolase activity, acting on glycosyl bonds"/>
    <property type="evidence" value="ECO:0007669"/>
    <property type="project" value="UniProtKB-KW"/>
</dbReference>
<proteinExistence type="inferred from homology"/>
<dbReference type="PANTHER" id="PTHR42944">
    <property type="entry name" value="ADENINE DNA GLYCOSYLASE"/>
    <property type="match status" value="1"/>
</dbReference>
<dbReference type="InterPro" id="IPR003651">
    <property type="entry name" value="Endonuclease3_FeS-loop_motif"/>
</dbReference>
<dbReference type="InterPro" id="IPR044298">
    <property type="entry name" value="MIG/MutY"/>
</dbReference>
<reference evidence="15 16" key="1">
    <citation type="submission" date="2020-10" db="EMBL/GenBank/DDBJ databases">
        <title>Sequencing the genomes of 1000 actinobacteria strains.</title>
        <authorList>
            <person name="Klenk H.-P."/>
        </authorList>
    </citation>
    <scope>NUCLEOTIDE SEQUENCE [LARGE SCALE GENOMIC DNA]</scope>
    <source>
        <strain evidence="15 16">DSM 46744</strain>
    </source>
</reference>
<dbReference type="EMBL" id="JADBDZ010000001">
    <property type="protein sequence ID" value="MBE1531724.1"/>
    <property type="molecule type" value="Genomic_DNA"/>
</dbReference>
<evidence type="ECO:0000256" key="12">
    <source>
        <dbReference type="ARBA" id="ARBA00023204"/>
    </source>
</evidence>
<dbReference type="InterPro" id="IPR011257">
    <property type="entry name" value="DNA_glycosylase"/>
</dbReference>
<dbReference type="InterPro" id="IPR000445">
    <property type="entry name" value="HhH_motif"/>
</dbReference>
<dbReference type="PROSITE" id="PS00764">
    <property type="entry name" value="ENDONUCLEASE_III_1"/>
    <property type="match status" value="1"/>
</dbReference>
<evidence type="ECO:0000256" key="6">
    <source>
        <dbReference type="ARBA" id="ARBA00022485"/>
    </source>
</evidence>
<dbReference type="Pfam" id="PF00633">
    <property type="entry name" value="HHH"/>
    <property type="match status" value="1"/>
</dbReference>
<organism evidence="15 16">
    <name type="scientific">Actinomadura algeriensis</name>
    <dbReference type="NCBI Taxonomy" id="1679523"/>
    <lineage>
        <taxon>Bacteria</taxon>
        <taxon>Bacillati</taxon>
        <taxon>Actinomycetota</taxon>
        <taxon>Actinomycetes</taxon>
        <taxon>Streptosporangiales</taxon>
        <taxon>Thermomonosporaceae</taxon>
        <taxon>Actinomadura</taxon>
    </lineage>
</organism>
<gene>
    <name evidence="15" type="ORF">H4W34_001557</name>
</gene>
<dbReference type="InterPro" id="IPR003265">
    <property type="entry name" value="HhH-GPD_domain"/>
</dbReference>
<evidence type="ECO:0000259" key="14">
    <source>
        <dbReference type="SMART" id="SM00478"/>
    </source>
</evidence>
<keyword evidence="6" id="KW-0004">4Fe-4S</keyword>
<evidence type="ECO:0000256" key="1">
    <source>
        <dbReference type="ARBA" id="ARBA00000843"/>
    </source>
</evidence>
<evidence type="ECO:0000256" key="2">
    <source>
        <dbReference type="ARBA" id="ARBA00001966"/>
    </source>
</evidence>
<evidence type="ECO:0000256" key="5">
    <source>
        <dbReference type="ARBA" id="ARBA00022023"/>
    </source>
</evidence>
<name>A0ABR9JMD7_9ACTN</name>
<evidence type="ECO:0000256" key="7">
    <source>
        <dbReference type="ARBA" id="ARBA00022723"/>
    </source>
</evidence>
<evidence type="ECO:0000313" key="16">
    <source>
        <dbReference type="Proteomes" id="UP000627838"/>
    </source>
</evidence>
<dbReference type="SMART" id="SM00525">
    <property type="entry name" value="FES"/>
    <property type="match status" value="1"/>
</dbReference>
<dbReference type="PANTHER" id="PTHR42944:SF1">
    <property type="entry name" value="ADENINE DNA GLYCOSYLASE"/>
    <property type="match status" value="1"/>
</dbReference>
<evidence type="ECO:0000256" key="11">
    <source>
        <dbReference type="ARBA" id="ARBA00023014"/>
    </source>
</evidence>
<dbReference type="SUPFAM" id="SSF48150">
    <property type="entry name" value="DNA-glycosylase"/>
    <property type="match status" value="1"/>
</dbReference>
<dbReference type="InterPro" id="IPR004035">
    <property type="entry name" value="Endouclease-III_FeS-bd_BS"/>
</dbReference>
<dbReference type="PROSITE" id="PS01155">
    <property type="entry name" value="ENDONUCLEASE_III_2"/>
    <property type="match status" value="1"/>
</dbReference>
<evidence type="ECO:0000256" key="13">
    <source>
        <dbReference type="ARBA" id="ARBA00023295"/>
    </source>
</evidence>
<keyword evidence="16" id="KW-1185">Reference proteome</keyword>
<dbReference type="Pfam" id="PF10576">
    <property type="entry name" value="EndIII_4Fe-2S"/>
    <property type="match status" value="1"/>
</dbReference>
<comment type="cofactor">
    <cofactor evidence="2">
        <name>[4Fe-4S] cluster</name>
        <dbReference type="ChEBI" id="CHEBI:49883"/>
    </cofactor>
</comment>
<evidence type="ECO:0000256" key="8">
    <source>
        <dbReference type="ARBA" id="ARBA00022763"/>
    </source>
</evidence>
<dbReference type="RefSeq" id="WP_225961058.1">
    <property type="nucleotide sequence ID" value="NZ_JADBDZ010000001.1"/>
</dbReference>
<keyword evidence="11" id="KW-0411">Iron-sulfur</keyword>
<keyword evidence="8" id="KW-0227">DNA damage</keyword>
<keyword evidence="12" id="KW-0234">DNA repair</keyword>
<comment type="catalytic activity">
    <reaction evidence="1">
        <text>Hydrolyzes free adenine bases from 7,8-dihydro-8-oxoguanine:adenine mismatched double-stranded DNA, leaving an apurinic site.</text>
        <dbReference type="EC" id="3.2.2.31"/>
    </reaction>
</comment>
<dbReference type="InterPro" id="IPR023170">
    <property type="entry name" value="HhH_base_excis_C"/>
</dbReference>
<evidence type="ECO:0000256" key="10">
    <source>
        <dbReference type="ARBA" id="ARBA00023004"/>
    </source>
</evidence>
<keyword evidence="13 15" id="KW-0326">Glycosidase</keyword>
<evidence type="ECO:0000256" key="9">
    <source>
        <dbReference type="ARBA" id="ARBA00022801"/>
    </source>
</evidence>
<protein>
    <recommendedName>
        <fullName evidence="5">Adenine DNA glycosylase</fullName>
        <ecNumber evidence="4">3.2.2.31</ecNumber>
    </recommendedName>
</protein>
<dbReference type="Pfam" id="PF00730">
    <property type="entry name" value="HhH-GPD"/>
    <property type="match status" value="1"/>
</dbReference>
<comment type="caution">
    <text evidence="15">The sequence shown here is derived from an EMBL/GenBank/DDBJ whole genome shotgun (WGS) entry which is preliminary data.</text>
</comment>
<feature type="domain" description="HhH-GPD" evidence="14">
    <location>
        <begin position="37"/>
        <end position="189"/>
    </location>
</feature>
<dbReference type="EC" id="3.2.2.31" evidence="4"/>
<dbReference type="Gene3D" id="1.10.340.30">
    <property type="entry name" value="Hypothetical protein, domain 2"/>
    <property type="match status" value="1"/>
</dbReference>
<accession>A0ABR9JMD7</accession>
<dbReference type="Gene3D" id="1.10.1670.10">
    <property type="entry name" value="Helix-hairpin-Helix base-excision DNA repair enzymes (C-terminal)"/>
    <property type="match status" value="1"/>
</dbReference>
<evidence type="ECO:0000256" key="3">
    <source>
        <dbReference type="ARBA" id="ARBA00008343"/>
    </source>
</evidence>
<sequence length="290" mass="31373">MSRYTDAIIAWYDANARDLPWRADDATPWGVLVSEIMLQQTPVARVLPVWHAWLERWPTPAALAAEPSGEAVRAWGRLGYPRRALRLHESARAIVDRHGGEVPSSHADLLALPGIGSYTAAAVASFAFGQRHAVLDTNVRRVLSRLVSGEEYPPKAPTKAETRLAESLVPAAAPTAARWAVAVMELGALVCTARSPRCADCPVLDGCRWHRDGRPAHTGPPRRAQTYAGTDRQCRGRLLAVLRDADGPVGKPALDVVWSDAVQRERALDALVADGLVDPLDDGRYALPGG</sequence>
<comment type="similarity">
    <text evidence="3">Belongs to the Nth/MutY family.</text>
</comment>